<protein>
    <submittedName>
        <fullName evidence="3">Uncharacterized protein</fullName>
    </submittedName>
</protein>
<proteinExistence type="predicted"/>
<dbReference type="Proteomes" id="UP000785679">
    <property type="component" value="Unassembled WGS sequence"/>
</dbReference>
<feature type="coiled-coil region" evidence="1">
    <location>
        <begin position="612"/>
        <end position="654"/>
    </location>
</feature>
<name>A0A8J8P2T6_HALGN</name>
<keyword evidence="1" id="KW-0175">Coiled coil</keyword>
<comment type="caution">
    <text evidence="3">The sequence shown here is derived from an EMBL/GenBank/DDBJ whole genome shotgun (WGS) entry which is preliminary data.</text>
</comment>
<evidence type="ECO:0000256" key="2">
    <source>
        <dbReference type="SAM" id="MobiDB-lite"/>
    </source>
</evidence>
<sequence>MLVTVTNKGLIVIYKLTKGTEDQLACEKVCKMEMQANYGPFRLHFNSHWVAPAQELSEKSIISIVVYNQTQLTYYQLSGSKELEVTASKYYDCGMLYPDQPSVKLSQIQIAESDLLYILDNLGRITIINRDLPNQEHGKIFCFQPPGEAKIESFHILLQSEGFLPNPCTDQTLKFKREHNLDPSGHLLTLSKHSVSLWAMDTSINRKTNTFLCTSQLTFLNNPGELIDYHLAKNLLFLALKDDLSETTRFCLLQLTYESTQSLAFIHITQLNQYSPIGITNLPRGMYEVAFLAREAHNEAKTMEVIAVVQDMTSEESVWNMRRYLVKQVDQRELYGRLKRETNGIPEVAGDDEGMEFEEVKPRNRYPRQPLLEDQPDVDAFTLIDTQPSANISKAKKAIKPANFAKNMQILLTNNTSPQVDQQPTIRTAPKVVEEPPLFTEKQLKLMSKLCTTQGRESKKLSDQFEECSKHLKKRVQTLKQTQPLVKSKVQQGVKVAPRLIEEASTSVVQNCIVKPQIYMRNKEHKAVGDMCLSVFAEVIMEERDRQGKQQVGDKEAEKAREAKVRRKEERSYEALKGNVRDTCAELFGTHLGQIMKQTIVEATSTFVKVPFTKMSEELSKLNERVKMAQNQRVEELIKKIEGLELKKSSEEQL</sequence>
<dbReference type="OrthoDB" id="10688466at2759"/>
<dbReference type="AlphaFoldDB" id="A0A8J8P2T6"/>
<organism evidence="3 4">
    <name type="scientific">Halteria grandinella</name>
    <dbReference type="NCBI Taxonomy" id="5974"/>
    <lineage>
        <taxon>Eukaryota</taxon>
        <taxon>Sar</taxon>
        <taxon>Alveolata</taxon>
        <taxon>Ciliophora</taxon>
        <taxon>Intramacronucleata</taxon>
        <taxon>Spirotrichea</taxon>
        <taxon>Stichotrichia</taxon>
        <taxon>Sporadotrichida</taxon>
        <taxon>Halteriidae</taxon>
        <taxon>Halteria</taxon>
    </lineage>
</organism>
<evidence type="ECO:0000313" key="4">
    <source>
        <dbReference type="Proteomes" id="UP000785679"/>
    </source>
</evidence>
<evidence type="ECO:0000256" key="1">
    <source>
        <dbReference type="SAM" id="Coils"/>
    </source>
</evidence>
<gene>
    <name evidence="3" type="ORF">FGO68_gene10481</name>
</gene>
<keyword evidence="4" id="KW-1185">Reference proteome</keyword>
<accession>A0A8J8P2T6</accession>
<evidence type="ECO:0000313" key="3">
    <source>
        <dbReference type="EMBL" id="TNV86992.1"/>
    </source>
</evidence>
<reference evidence="3" key="1">
    <citation type="submission" date="2019-06" db="EMBL/GenBank/DDBJ databases">
        <authorList>
            <person name="Zheng W."/>
        </authorList>
    </citation>
    <scope>NUCLEOTIDE SEQUENCE</scope>
    <source>
        <strain evidence="3">QDHG01</strain>
    </source>
</reference>
<feature type="region of interest" description="Disordered" evidence="2">
    <location>
        <begin position="547"/>
        <end position="568"/>
    </location>
</feature>
<dbReference type="EMBL" id="RRYP01000692">
    <property type="protein sequence ID" value="TNV86992.1"/>
    <property type="molecule type" value="Genomic_DNA"/>
</dbReference>